<gene>
    <name evidence="1" type="ordered locus">blr5348</name>
</gene>
<keyword evidence="2" id="KW-1185">Reference proteome</keyword>
<evidence type="ECO:0000313" key="1">
    <source>
        <dbReference type="EMBL" id="BAC50613.1"/>
    </source>
</evidence>
<protein>
    <submittedName>
        <fullName evidence="1">Blr5348 protein</fullName>
    </submittedName>
</protein>
<name>Q89JD5_BRADU</name>
<dbReference type="HOGENOM" id="CLU_1583359_0_0_5"/>
<organism evidence="1 2">
    <name type="scientific">Bradyrhizobium diazoefficiens (strain JCM 10833 / BCRC 13528 / IAM 13628 / NBRC 14792 / USDA 110)</name>
    <dbReference type="NCBI Taxonomy" id="224911"/>
    <lineage>
        <taxon>Bacteria</taxon>
        <taxon>Pseudomonadati</taxon>
        <taxon>Pseudomonadota</taxon>
        <taxon>Alphaproteobacteria</taxon>
        <taxon>Hyphomicrobiales</taxon>
        <taxon>Nitrobacteraceae</taxon>
        <taxon>Bradyrhizobium</taxon>
    </lineage>
</organism>
<evidence type="ECO:0000313" key="2">
    <source>
        <dbReference type="Proteomes" id="UP000002526"/>
    </source>
</evidence>
<sequence length="168" mass="17573">MPLWLPLVRRPLPAVLISSFRIANGRAATACAAIFFSALCSTSACRSAESKRGSRTAIPVQASTAGRLPVAAMPAPATPAPVAAAPAPVMATTVPVHLLGLELRSFVTGGDGGMSIRIALRHAGITERLRRQRRGLCGGGERGGSRRGTECKFQKIAAFHDIFLSGTR</sequence>
<dbReference type="AlphaFoldDB" id="Q89JD5"/>
<dbReference type="Proteomes" id="UP000002526">
    <property type="component" value="Chromosome"/>
</dbReference>
<dbReference type="KEGG" id="bja:blr5348"/>
<dbReference type="EMBL" id="BA000040">
    <property type="protein sequence ID" value="BAC50613.1"/>
    <property type="molecule type" value="Genomic_DNA"/>
</dbReference>
<dbReference type="eggNOG" id="ENOG503004P">
    <property type="taxonomic scope" value="Bacteria"/>
</dbReference>
<dbReference type="InParanoid" id="Q89JD5"/>
<accession>Q89JD5</accession>
<proteinExistence type="predicted"/>
<dbReference type="EnsemblBacteria" id="BAC50613">
    <property type="protein sequence ID" value="BAC50613"/>
    <property type="gene ID" value="BAC50613"/>
</dbReference>
<reference evidence="2" key="1">
    <citation type="journal article" date="2002" name="DNA Res.">
        <title>Complete genomic sequence of nitrogen-fixing symbiotic bacterium Bradyrhizobium japonicum USDA110.</title>
        <authorList>
            <person name="Kaneko T."/>
            <person name="Nakamura Y."/>
            <person name="Sato S."/>
            <person name="Minamisawa K."/>
            <person name="Uchiumi T."/>
            <person name="Sasamoto S."/>
            <person name="Watanabe A."/>
            <person name="Idesawa K."/>
            <person name="Iriguchi M."/>
            <person name="Kawashima K."/>
            <person name="Kohara M."/>
            <person name="Matsumoto M."/>
            <person name="Shimpo S."/>
            <person name="Tsuruoka H."/>
            <person name="Wada T."/>
            <person name="Yamada M."/>
            <person name="Tabata S."/>
        </authorList>
    </citation>
    <scope>NUCLEOTIDE SEQUENCE [LARGE SCALE GENOMIC DNA]</scope>
    <source>
        <strain evidence="2">JCM 10833 / BCRC 13528 / IAM 13628 / NBRC 14792 / USDA 110</strain>
    </source>
</reference>